<dbReference type="SUPFAM" id="SSF57716">
    <property type="entry name" value="Glucocorticoid receptor-like (DNA-binding domain)"/>
    <property type="match status" value="1"/>
</dbReference>
<dbReference type="InterPro" id="IPR006612">
    <property type="entry name" value="THAP_Znf"/>
</dbReference>
<dbReference type="Pfam" id="PF05485">
    <property type="entry name" value="THAP"/>
    <property type="match status" value="1"/>
</dbReference>
<evidence type="ECO:0000259" key="7">
    <source>
        <dbReference type="PROSITE" id="PS50950"/>
    </source>
</evidence>
<keyword evidence="4 5" id="KW-0238">DNA-binding</keyword>
<evidence type="ECO:0000256" key="2">
    <source>
        <dbReference type="ARBA" id="ARBA00022771"/>
    </source>
</evidence>
<evidence type="ECO:0000256" key="4">
    <source>
        <dbReference type="ARBA" id="ARBA00023125"/>
    </source>
</evidence>
<dbReference type="PANTHER" id="PTHR47696">
    <property type="entry name" value="THAP DOMAIN-CONTAINING PROTEIN 2"/>
    <property type="match status" value="1"/>
</dbReference>
<dbReference type="PANTHER" id="PTHR47696:SF1">
    <property type="entry name" value="THAP DOMAIN-CONTAINING PROTEIN 2"/>
    <property type="match status" value="1"/>
</dbReference>
<dbReference type="AlphaFoldDB" id="A0ABD0XM35"/>
<dbReference type="PROSITE" id="PS50950">
    <property type="entry name" value="ZF_THAP"/>
    <property type="match status" value="1"/>
</dbReference>
<dbReference type="SMART" id="SM00980">
    <property type="entry name" value="THAP"/>
    <property type="match status" value="1"/>
</dbReference>
<proteinExistence type="predicted"/>
<evidence type="ECO:0000313" key="9">
    <source>
        <dbReference type="Proteomes" id="UP001557470"/>
    </source>
</evidence>
<comment type="caution">
    <text evidence="8">The sequence shown here is derived from an EMBL/GenBank/DDBJ whole genome shotgun (WGS) entry which is preliminary data.</text>
</comment>
<dbReference type="EMBL" id="JAGEUA010000003">
    <property type="protein sequence ID" value="KAL0994975.1"/>
    <property type="molecule type" value="Genomic_DNA"/>
</dbReference>
<dbReference type="Gene3D" id="6.20.210.20">
    <property type="entry name" value="THAP domain"/>
    <property type="match status" value="1"/>
</dbReference>
<keyword evidence="2 5" id="KW-0863">Zinc-finger</keyword>
<dbReference type="GO" id="GO:0003677">
    <property type="term" value="F:DNA binding"/>
    <property type="evidence" value="ECO:0007669"/>
    <property type="project" value="UniProtKB-UniRule"/>
</dbReference>
<keyword evidence="3" id="KW-0862">Zinc</keyword>
<dbReference type="Proteomes" id="UP001557470">
    <property type="component" value="Unassembled WGS sequence"/>
</dbReference>
<dbReference type="InterPro" id="IPR038441">
    <property type="entry name" value="THAP_Znf_sf"/>
</dbReference>
<evidence type="ECO:0000256" key="6">
    <source>
        <dbReference type="SAM" id="Coils"/>
    </source>
</evidence>
<evidence type="ECO:0000256" key="5">
    <source>
        <dbReference type="PROSITE-ProRule" id="PRU00309"/>
    </source>
</evidence>
<evidence type="ECO:0000256" key="1">
    <source>
        <dbReference type="ARBA" id="ARBA00022723"/>
    </source>
</evidence>
<organism evidence="8 9">
    <name type="scientific">Umbra pygmaea</name>
    <name type="common">Eastern mudminnow</name>
    <dbReference type="NCBI Taxonomy" id="75934"/>
    <lineage>
        <taxon>Eukaryota</taxon>
        <taxon>Metazoa</taxon>
        <taxon>Chordata</taxon>
        <taxon>Craniata</taxon>
        <taxon>Vertebrata</taxon>
        <taxon>Euteleostomi</taxon>
        <taxon>Actinopterygii</taxon>
        <taxon>Neopterygii</taxon>
        <taxon>Teleostei</taxon>
        <taxon>Protacanthopterygii</taxon>
        <taxon>Esociformes</taxon>
        <taxon>Umbridae</taxon>
        <taxon>Umbra</taxon>
    </lineage>
</organism>
<gene>
    <name evidence="8" type="ORF">UPYG_G00130160</name>
</gene>
<sequence length="168" mass="19529">MMPDFCAAYGCSNERNEKTKQKGITFHSFPSDKQRRQSWTIALRRGVRAKDRTVLCSCHFRPEDFDKSGQTDHQYALDPVKAKEKLAVSQESVEKLRWDLRNAKDRERRQKEDCGLLVGGFKKNKMLTEELEHKLKFYSDLPVELFKHPPCLHSCSKGICFNAAFAWT</sequence>
<evidence type="ECO:0000256" key="3">
    <source>
        <dbReference type="ARBA" id="ARBA00022833"/>
    </source>
</evidence>
<dbReference type="InterPro" id="IPR026521">
    <property type="entry name" value="THAP2"/>
</dbReference>
<keyword evidence="1" id="KW-0479">Metal-binding</keyword>
<feature type="domain" description="THAP-type" evidence="7">
    <location>
        <begin position="2"/>
        <end position="97"/>
    </location>
</feature>
<evidence type="ECO:0000313" key="8">
    <source>
        <dbReference type="EMBL" id="KAL0994975.1"/>
    </source>
</evidence>
<dbReference type="GO" id="GO:0008270">
    <property type="term" value="F:zinc ion binding"/>
    <property type="evidence" value="ECO:0007669"/>
    <property type="project" value="UniProtKB-KW"/>
</dbReference>
<keyword evidence="9" id="KW-1185">Reference proteome</keyword>
<name>A0ABD0XM35_UMBPY</name>
<accession>A0ABD0XM35</accession>
<keyword evidence="6" id="KW-0175">Coiled coil</keyword>
<feature type="coiled-coil region" evidence="6">
    <location>
        <begin position="86"/>
        <end position="113"/>
    </location>
</feature>
<reference evidence="8 9" key="1">
    <citation type="submission" date="2024-06" db="EMBL/GenBank/DDBJ databases">
        <authorList>
            <person name="Pan Q."/>
            <person name="Wen M."/>
            <person name="Jouanno E."/>
            <person name="Zahm M."/>
            <person name="Klopp C."/>
            <person name="Cabau C."/>
            <person name="Louis A."/>
            <person name="Berthelot C."/>
            <person name="Parey E."/>
            <person name="Roest Crollius H."/>
            <person name="Montfort J."/>
            <person name="Robinson-Rechavi M."/>
            <person name="Bouchez O."/>
            <person name="Lampietro C."/>
            <person name="Lopez Roques C."/>
            <person name="Donnadieu C."/>
            <person name="Postlethwait J."/>
            <person name="Bobe J."/>
            <person name="Verreycken H."/>
            <person name="Guiguen Y."/>
        </authorList>
    </citation>
    <scope>NUCLEOTIDE SEQUENCE [LARGE SCALE GENOMIC DNA]</scope>
    <source>
        <strain evidence="8">Up_M1</strain>
        <tissue evidence="8">Testis</tissue>
    </source>
</reference>
<protein>
    <recommendedName>
        <fullName evidence="7">THAP-type domain-containing protein</fullName>
    </recommendedName>
</protein>